<evidence type="ECO:0000313" key="1">
    <source>
        <dbReference type="EMBL" id="TRY73420.1"/>
    </source>
</evidence>
<reference evidence="1 2" key="1">
    <citation type="journal article" date="2018" name="Nat. Ecol. Evol.">
        <title>Genomic signatures of mitonuclear coevolution across populations of Tigriopus californicus.</title>
        <authorList>
            <person name="Barreto F.S."/>
            <person name="Watson E.T."/>
            <person name="Lima T.G."/>
            <person name="Willett C.S."/>
            <person name="Edmands S."/>
            <person name="Li W."/>
            <person name="Burton R.S."/>
        </authorList>
    </citation>
    <scope>NUCLEOTIDE SEQUENCE [LARGE SCALE GENOMIC DNA]</scope>
    <source>
        <strain evidence="1 2">San Diego</strain>
    </source>
</reference>
<protein>
    <submittedName>
        <fullName evidence="1">Uncharacterized protein</fullName>
    </submittedName>
</protein>
<comment type="caution">
    <text evidence="1">The sequence shown here is derived from an EMBL/GenBank/DDBJ whole genome shotgun (WGS) entry which is preliminary data.</text>
</comment>
<gene>
    <name evidence="1" type="ORF">TCAL_14655</name>
</gene>
<dbReference type="Proteomes" id="UP000318571">
    <property type="component" value="Chromosome 3"/>
</dbReference>
<proteinExistence type="predicted"/>
<sequence length="116" mass="12525">MFHLDLAQATPLLWSLLKKGTAFQWMPAHQAEFDNTKSASLQTISSKLTLLAFGVASILASNLPSIRDAAQADDKYTTVINAITSEHIPDNAVAQSLTSVWPRVSVEASWSLTAIA</sequence>
<evidence type="ECO:0000313" key="2">
    <source>
        <dbReference type="Proteomes" id="UP000318571"/>
    </source>
</evidence>
<dbReference type="AlphaFoldDB" id="A0A553P710"/>
<accession>A0A553P710</accession>
<keyword evidence="2" id="KW-1185">Reference proteome</keyword>
<organism evidence="1 2">
    <name type="scientific">Tigriopus californicus</name>
    <name type="common">Marine copepod</name>
    <dbReference type="NCBI Taxonomy" id="6832"/>
    <lineage>
        <taxon>Eukaryota</taxon>
        <taxon>Metazoa</taxon>
        <taxon>Ecdysozoa</taxon>
        <taxon>Arthropoda</taxon>
        <taxon>Crustacea</taxon>
        <taxon>Multicrustacea</taxon>
        <taxon>Hexanauplia</taxon>
        <taxon>Copepoda</taxon>
        <taxon>Harpacticoida</taxon>
        <taxon>Harpacticidae</taxon>
        <taxon>Tigriopus</taxon>
    </lineage>
</organism>
<name>A0A553P710_TIGCA</name>
<dbReference type="EMBL" id="VCGU01000007">
    <property type="protein sequence ID" value="TRY73420.1"/>
    <property type="molecule type" value="Genomic_DNA"/>
</dbReference>